<dbReference type="AlphaFoldDB" id="A0AAD1XS07"/>
<keyword evidence="4" id="KW-0963">Cytoplasm</keyword>
<dbReference type="InterPro" id="IPR009012">
    <property type="entry name" value="GrpE_head"/>
</dbReference>
<evidence type="ECO:0000256" key="1">
    <source>
        <dbReference type="ARBA" id="ARBA00004496"/>
    </source>
</evidence>
<dbReference type="PANTHER" id="PTHR21237:SF23">
    <property type="entry name" value="GRPE PROTEIN HOMOLOG, MITOCHONDRIAL"/>
    <property type="match status" value="1"/>
</dbReference>
<evidence type="ECO:0000313" key="10">
    <source>
        <dbReference type="Proteomes" id="UP001295684"/>
    </source>
</evidence>
<dbReference type="GO" id="GO:0001405">
    <property type="term" value="C:PAM complex, Tim23 associated import motor"/>
    <property type="evidence" value="ECO:0007669"/>
    <property type="project" value="TreeGrafter"/>
</dbReference>
<accession>A0AAD1XS07</accession>
<evidence type="ECO:0000256" key="7">
    <source>
        <dbReference type="RuleBase" id="RU004478"/>
    </source>
</evidence>
<comment type="subcellular location">
    <subcellularLocation>
        <location evidence="1">Cytoplasm</location>
    </subcellularLocation>
</comment>
<comment type="subunit">
    <text evidence="3">Homodimer.</text>
</comment>
<name>A0AAD1XS07_EUPCR</name>
<dbReference type="GO" id="GO:0051082">
    <property type="term" value="F:unfolded protein binding"/>
    <property type="evidence" value="ECO:0007669"/>
    <property type="project" value="TreeGrafter"/>
</dbReference>
<dbReference type="PRINTS" id="PR00773">
    <property type="entry name" value="GRPEPROTEIN"/>
</dbReference>
<gene>
    <name evidence="9" type="ORF">ECRASSUSDP1_LOCUS19121</name>
</gene>
<evidence type="ECO:0000256" key="2">
    <source>
        <dbReference type="ARBA" id="ARBA00009054"/>
    </source>
</evidence>
<dbReference type="PANTHER" id="PTHR21237">
    <property type="entry name" value="GRPE PROTEIN"/>
    <property type="match status" value="1"/>
</dbReference>
<sequence>MQISRILFQKTLLAKTCLKQARQLPRTSLCAVNTDMRYFSTSSKTESAAKSDRFNQKEAEKAEEKLNEEVKEEQQEPTEEQQEVDPKVAKLEKQISELETMLETKESHIEDTNKKLEKIFNKYRYQIAENDNTVKRYKEEVTKAKSFAITKFAKDLINVRDDFQRAIDHSSKFDHESCEDLEDLKNQYKNLLSGIDMTKNVFDKTMKRFDVEEYNPVGEKFDPNFHEAMAMVDDPTKDPNTICEVMTTGWKIGDRVLRASQVFCVKKR</sequence>
<proteinExistence type="inferred from homology"/>
<evidence type="ECO:0000256" key="8">
    <source>
        <dbReference type="SAM" id="MobiDB-lite"/>
    </source>
</evidence>
<dbReference type="Gene3D" id="3.90.20.20">
    <property type="match status" value="1"/>
</dbReference>
<dbReference type="InterPro" id="IPR013805">
    <property type="entry name" value="GrpE_CC"/>
</dbReference>
<evidence type="ECO:0000256" key="3">
    <source>
        <dbReference type="ARBA" id="ARBA00011738"/>
    </source>
</evidence>
<dbReference type="Pfam" id="PF01025">
    <property type="entry name" value="GrpE"/>
    <property type="match status" value="1"/>
</dbReference>
<keyword evidence="6" id="KW-0143">Chaperone</keyword>
<dbReference type="Gene3D" id="2.30.22.10">
    <property type="entry name" value="Head domain of nucleotide exchange factor GrpE"/>
    <property type="match status" value="1"/>
</dbReference>
<comment type="similarity">
    <text evidence="2 7">Belongs to the GrpE family.</text>
</comment>
<dbReference type="GO" id="GO:0051087">
    <property type="term" value="F:protein-folding chaperone binding"/>
    <property type="evidence" value="ECO:0007669"/>
    <property type="project" value="InterPro"/>
</dbReference>
<protein>
    <recommendedName>
        <fullName evidence="11">GrpE protein homolog</fullName>
    </recommendedName>
</protein>
<dbReference type="GO" id="GO:0006457">
    <property type="term" value="P:protein folding"/>
    <property type="evidence" value="ECO:0007669"/>
    <property type="project" value="InterPro"/>
</dbReference>
<evidence type="ECO:0000256" key="6">
    <source>
        <dbReference type="ARBA" id="ARBA00023186"/>
    </source>
</evidence>
<keyword evidence="10" id="KW-1185">Reference proteome</keyword>
<evidence type="ECO:0000313" key="9">
    <source>
        <dbReference type="EMBL" id="CAI2377732.1"/>
    </source>
</evidence>
<evidence type="ECO:0008006" key="11">
    <source>
        <dbReference type="Google" id="ProtNLM"/>
    </source>
</evidence>
<dbReference type="GO" id="GO:0000774">
    <property type="term" value="F:adenyl-nucleotide exchange factor activity"/>
    <property type="evidence" value="ECO:0007669"/>
    <property type="project" value="InterPro"/>
</dbReference>
<dbReference type="Proteomes" id="UP001295684">
    <property type="component" value="Unassembled WGS sequence"/>
</dbReference>
<keyword evidence="5" id="KW-0346">Stress response</keyword>
<dbReference type="InterPro" id="IPR000740">
    <property type="entry name" value="GrpE"/>
</dbReference>
<dbReference type="HAMAP" id="MF_01151">
    <property type="entry name" value="GrpE"/>
    <property type="match status" value="1"/>
</dbReference>
<dbReference type="CDD" id="cd00446">
    <property type="entry name" value="GrpE"/>
    <property type="match status" value="1"/>
</dbReference>
<dbReference type="SUPFAM" id="SSF58014">
    <property type="entry name" value="Coiled-coil domain of nucleotide exchange factor GrpE"/>
    <property type="match status" value="1"/>
</dbReference>
<organism evidence="9 10">
    <name type="scientific">Euplotes crassus</name>
    <dbReference type="NCBI Taxonomy" id="5936"/>
    <lineage>
        <taxon>Eukaryota</taxon>
        <taxon>Sar</taxon>
        <taxon>Alveolata</taxon>
        <taxon>Ciliophora</taxon>
        <taxon>Intramacronucleata</taxon>
        <taxon>Spirotrichea</taxon>
        <taxon>Hypotrichia</taxon>
        <taxon>Euplotida</taxon>
        <taxon>Euplotidae</taxon>
        <taxon>Moneuplotes</taxon>
    </lineage>
</organism>
<dbReference type="GO" id="GO:0042803">
    <property type="term" value="F:protein homodimerization activity"/>
    <property type="evidence" value="ECO:0007669"/>
    <property type="project" value="InterPro"/>
</dbReference>
<feature type="compositionally biased region" description="Basic and acidic residues" evidence="8">
    <location>
        <begin position="47"/>
        <end position="74"/>
    </location>
</feature>
<dbReference type="SUPFAM" id="SSF51064">
    <property type="entry name" value="Head domain of nucleotide exchange factor GrpE"/>
    <property type="match status" value="1"/>
</dbReference>
<reference evidence="9" key="1">
    <citation type="submission" date="2023-07" db="EMBL/GenBank/DDBJ databases">
        <authorList>
            <consortium name="AG Swart"/>
            <person name="Singh M."/>
            <person name="Singh A."/>
            <person name="Seah K."/>
            <person name="Emmerich C."/>
        </authorList>
    </citation>
    <scope>NUCLEOTIDE SEQUENCE</scope>
    <source>
        <strain evidence="9">DP1</strain>
    </source>
</reference>
<comment type="caution">
    <text evidence="9">The sequence shown here is derived from an EMBL/GenBank/DDBJ whole genome shotgun (WGS) entry which is preliminary data.</text>
</comment>
<dbReference type="GO" id="GO:0030150">
    <property type="term" value="P:protein import into mitochondrial matrix"/>
    <property type="evidence" value="ECO:0007669"/>
    <property type="project" value="TreeGrafter"/>
</dbReference>
<evidence type="ECO:0000256" key="4">
    <source>
        <dbReference type="ARBA" id="ARBA00022490"/>
    </source>
</evidence>
<dbReference type="FunFam" id="2.30.22.10:FF:000001">
    <property type="entry name" value="Protein GrpE"/>
    <property type="match status" value="1"/>
</dbReference>
<feature type="region of interest" description="Disordered" evidence="8">
    <location>
        <begin position="41"/>
        <end position="87"/>
    </location>
</feature>
<dbReference type="EMBL" id="CAMPGE010019395">
    <property type="protein sequence ID" value="CAI2377732.1"/>
    <property type="molecule type" value="Genomic_DNA"/>
</dbReference>
<evidence type="ECO:0000256" key="5">
    <source>
        <dbReference type="ARBA" id="ARBA00023016"/>
    </source>
</evidence>